<evidence type="ECO:0000259" key="2">
    <source>
        <dbReference type="PROSITE" id="PS51782"/>
    </source>
</evidence>
<dbReference type="RefSeq" id="WP_116173198.1">
    <property type="nucleotide sequence ID" value="NZ_CP144375.1"/>
</dbReference>
<protein>
    <submittedName>
        <fullName evidence="3">LysM domain-containing protein</fullName>
    </submittedName>
</protein>
<feature type="domain" description="LysM" evidence="2">
    <location>
        <begin position="203"/>
        <end position="250"/>
    </location>
</feature>
<keyword evidence="4" id="KW-1185">Reference proteome</keyword>
<accession>A0A3E0I5S1</accession>
<dbReference type="Gene3D" id="3.10.350.10">
    <property type="entry name" value="LysM domain"/>
    <property type="match status" value="1"/>
</dbReference>
<organism evidence="3 4">
    <name type="scientific">Kutzneria buriramensis</name>
    <dbReference type="NCBI Taxonomy" id="1045776"/>
    <lineage>
        <taxon>Bacteria</taxon>
        <taxon>Bacillati</taxon>
        <taxon>Actinomycetota</taxon>
        <taxon>Actinomycetes</taxon>
        <taxon>Pseudonocardiales</taxon>
        <taxon>Pseudonocardiaceae</taxon>
        <taxon>Kutzneria</taxon>
    </lineage>
</organism>
<dbReference type="PROSITE" id="PS51782">
    <property type="entry name" value="LYSM"/>
    <property type="match status" value="1"/>
</dbReference>
<dbReference type="CDD" id="cd00118">
    <property type="entry name" value="LysM"/>
    <property type="match status" value="1"/>
</dbReference>
<reference evidence="3 4" key="1">
    <citation type="submission" date="2018-08" db="EMBL/GenBank/DDBJ databases">
        <title>Genomic Encyclopedia of Archaeal and Bacterial Type Strains, Phase II (KMG-II): from individual species to whole genera.</title>
        <authorList>
            <person name="Goeker M."/>
        </authorList>
    </citation>
    <scope>NUCLEOTIDE SEQUENCE [LARGE SCALE GENOMIC DNA]</scope>
    <source>
        <strain evidence="3 4">DSM 45791</strain>
    </source>
</reference>
<gene>
    <name evidence="3" type="ORF">BCF44_102336</name>
</gene>
<feature type="region of interest" description="Disordered" evidence="1">
    <location>
        <begin position="54"/>
        <end position="77"/>
    </location>
</feature>
<dbReference type="InterPro" id="IPR036779">
    <property type="entry name" value="LysM_dom_sf"/>
</dbReference>
<dbReference type="Pfam" id="PF19266">
    <property type="entry name" value="CIS_tube"/>
    <property type="match status" value="1"/>
</dbReference>
<dbReference type="InterPro" id="IPR045361">
    <property type="entry name" value="CIS_tube_prot_N"/>
</dbReference>
<proteinExistence type="predicted"/>
<dbReference type="SMART" id="SM00257">
    <property type="entry name" value="LysM"/>
    <property type="match status" value="1"/>
</dbReference>
<dbReference type="EMBL" id="QUNO01000002">
    <property type="protein sequence ID" value="REH54104.1"/>
    <property type="molecule type" value="Genomic_DNA"/>
</dbReference>
<sequence length="262" mass="27445">MTGALGIAAAGLDVAAGAAIGAAALAGARVPAMLRCTDPANFGVVPFDFNPNEIKMSRQSQNGNRSTPRSTNGSSNAMVTQNVQNSTINVNKVLLEGMTTKLRCDTLLGWMDPGSALNLVAVVAALAGANLTTEPPTLTFQWGPPMIGFMYSVRMTNCQITYNRFTSAGIPIRASIDLTLTEVPSLLGSLPMNPTSGGRPGRRTHTVGQGETLQSIATANYGTPALWRRIAEVNGIDDPTRVRPGTTVYLPNADELTAGSAR</sequence>
<dbReference type="OrthoDB" id="9815939at2"/>
<comment type="caution">
    <text evidence="3">The sequence shown here is derived from an EMBL/GenBank/DDBJ whole genome shotgun (WGS) entry which is preliminary data.</text>
</comment>
<evidence type="ECO:0000256" key="1">
    <source>
        <dbReference type="SAM" id="MobiDB-lite"/>
    </source>
</evidence>
<name>A0A3E0I5S1_9PSEU</name>
<dbReference type="InterPro" id="IPR018392">
    <property type="entry name" value="LysM"/>
</dbReference>
<dbReference type="AlphaFoldDB" id="A0A3E0I5S1"/>
<dbReference type="Proteomes" id="UP000256269">
    <property type="component" value="Unassembled WGS sequence"/>
</dbReference>
<dbReference type="SUPFAM" id="SSF54106">
    <property type="entry name" value="LysM domain"/>
    <property type="match status" value="1"/>
</dbReference>
<evidence type="ECO:0000313" key="4">
    <source>
        <dbReference type="Proteomes" id="UP000256269"/>
    </source>
</evidence>
<feature type="region of interest" description="Disordered" evidence="1">
    <location>
        <begin position="189"/>
        <end position="208"/>
    </location>
</feature>
<feature type="compositionally biased region" description="Polar residues" evidence="1">
    <location>
        <begin position="57"/>
        <end position="77"/>
    </location>
</feature>
<dbReference type="Pfam" id="PF01476">
    <property type="entry name" value="LysM"/>
    <property type="match status" value="1"/>
</dbReference>
<evidence type="ECO:0000313" key="3">
    <source>
        <dbReference type="EMBL" id="REH54104.1"/>
    </source>
</evidence>